<sequence length="109" mass="12130">MREKLQCIHENQEILSRELTLPPELTSLCRRIRSQPMFIVHRHLLISFVLSGLLYLFTCFFYIVDGAPGDGLIFANHVSAPPTPVASAGDMPRTSANCSQSDAYLCTCS</sequence>
<evidence type="ECO:0000313" key="3">
    <source>
        <dbReference type="Proteomes" id="UP000054047"/>
    </source>
</evidence>
<reference evidence="2 3" key="1">
    <citation type="submission" date="2013-12" db="EMBL/GenBank/DDBJ databases">
        <title>Draft genome of the parsitic nematode Ancylostoma duodenale.</title>
        <authorList>
            <person name="Mitreva M."/>
        </authorList>
    </citation>
    <scope>NUCLEOTIDE SEQUENCE [LARGE SCALE GENOMIC DNA]</scope>
    <source>
        <strain evidence="2 3">Zhejiang</strain>
    </source>
</reference>
<dbReference type="AlphaFoldDB" id="A0A0C2G2U9"/>
<keyword evidence="1" id="KW-0472">Membrane</keyword>
<keyword evidence="1" id="KW-1133">Transmembrane helix</keyword>
<proteinExistence type="predicted"/>
<gene>
    <name evidence="2" type="ORF">ANCDUO_16660</name>
</gene>
<keyword evidence="1" id="KW-0812">Transmembrane</keyword>
<dbReference type="OrthoDB" id="16753at2759"/>
<keyword evidence="3" id="KW-1185">Reference proteome</keyword>
<dbReference type="Proteomes" id="UP000054047">
    <property type="component" value="Unassembled WGS sequence"/>
</dbReference>
<evidence type="ECO:0000256" key="1">
    <source>
        <dbReference type="SAM" id="Phobius"/>
    </source>
</evidence>
<feature type="transmembrane region" description="Helical" evidence="1">
    <location>
        <begin position="43"/>
        <end position="64"/>
    </location>
</feature>
<name>A0A0C2G2U9_9BILA</name>
<dbReference type="EMBL" id="KN741759">
    <property type="protein sequence ID" value="KIH53219.1"/>
    <property type="molecule type" value="Genomic_DNA"/>
</dbReference>
<organism evidence="2 3">
    <name type="scientific">Ancylostoma duodenale</name>
    <dbReference type="NCBI Taxonomy" id="51022"/>
    <lineage>
        <taxon>Eukaryota</taxon>
        <taxon>Metazoa</taxon>
        <taxon>Ecdysozoa</taxon>
        <taxon>Nematoda</taxon>
        <taxon>Chromadorea</taxon>
        <taxon>Rhabditida</taxon>
        <taxon>Rhabditina</taxon>
        <taxon>Rhabditomorpha</taxon>
        <taxon>Strongyloidea</taxon>
        <taxon>Ancylostomatidae</taxon>
        <taxon>Ancylostomatinae</taxon>
        <taxon>Ancylostoma</taxon>
    </lineage>
</organism>
<protein>
    <submittedName>
        <fullName evidence="2">Uncharacterized protein</fullName>
    </submittedName>
</protein>
<accession>A0A0C2G2U9</accession>
<evidence type="ECO:0000313" key="2">
    <source>
        <dbReference type="EMBL" id="KIH53219.1"/>
    </source>
</evidence>